<name>A0ABW6RDC0_9ACTN</name>
<dbReference type="Pfam" id="PF03756">
    <property type="entry name" value="AfsA"/>
    <property type="match status" value="2"/>
</dbReference>
<gene>
    <name evidence="2" type="ORF">ACFYWW_12450</name>
</gene>
<comment type="caution">
    <text evidence="2">The sequence shown here is derived from an EMBL/GenBank/DDBJ whole genome shotgun (WGS) entry which is preliminary data.</text>
</comment>
<dbReference type="RefSeq" id="WP_355712285.1">
    <property type="nucleotide sequence ID" value="NZ_JBEXNP010000001.1"/>
</dbReference>
<evidence type="ECO:0000313" key="3">
    <source>
        <dbReference type="Proteomes" id="UP001601976"/>
    </source>
</evidence>
<sequence>MPSTAIHAALAQRPAFVARQLVHKANPAEVLMTGWRPDGNDGFVASAHWPKVHGCYATGRTALDPLLLTETVRQSLPLLCHGAYAVPMGHHLLWDTFSYELTSEALAPKDRSGPLELHVTCLDLTRRGTRAAALTLLVSVVQGADLLAQCTTRLTVQAPAVYQRLRAGRGTPEEVTALRASPAAPISPFALGRARHRDVVLSPAGSDTRWRLRVDTTHPLFFDHPLDHAPGILLLEAARQAALMLPAARRLPVMAMETSFFRYVELDAPCWIEAELPQLGPDGHRRTVISLRQNGVEHFSATVKLAQEPGHRSLPSARAGVEIIPSPARKSAAVPVRA</sequence>
<dbReference type="InterPro" id="IPR005509">
    <property type="entry name" value="AfsA_hotdog_dom"/>
</dbReference>
<proteinExistence type="predicted"/>
<dbReference type="NCBIfam" id="NF041195">
    <property type="entry name" value="ScbA_BarX_GamBu"/>
    <property type="match status" value="1"/>
</dbReference>
<accession>A0ABW6RDC0</accession>
<evidence type="ECO:0000313" key="2">
    <source>
        <dbReference type="EMBL" id="MFF3339524.1"/>
    </source>
</evidence>
<dbReference type="InterPro" id="IPR047757">
    <property type="entry name" value="AfsA-like"/>
</dbReference>
<dbReference type="Proteomes" id="UP001601976">
    <property type="component" value="Unassembled WGS sequence"/>
</dbReference>
<feature type="domain" description="A-factor biosynthesis hotdog" evidence="1">
    <location>
        <begin position="192"/>
        <end position="297"/>
    </location>
</feature>
<organism evidence="2 3">
    <name type="scientific">Streptomyces flavidovirens</name>
    <dbReference type="NCBI Taxonomy" id="67298"/>
    <lineage>
        <taxon>Bacteria</taxon>
        <taxon>Bacillati</taxon>
        <taxon>Actinomycetota</taxon>
        <taxon>Actinomycetes</taxon>
        <taxon>Kitasatosporales</taxon>
        <taxon>Streptomycetaceae</taxon>
        <taxon>Streptomyces</taxon>
    </lineage>
</organism>
<protein>
    <submittedName>
        <fullName evidence="2">ScbA/BarX family gamma-butyrolactone biosynthesis protein</fullName>
    </submittedName>
</protein>
<evidence type="ECO:0000259" key="1">
    <source>
        <dbReference type="Pfam" id="PF03756"/>
    </source>
</evidence>
<reference evidence="2 3" key="1">
    <citation type="submission" date="2024-10" db="EMBL/GenBank/DDBJ databases">
        <title>The Natural Products Discovery Center: Release of the First 8490 Sequenced Strains for Exploring Actinobacteria Biosynthetic Diversity.</title>
        <authorList>
            <person name="Kalkreuter E."/>
            <person name="Kautsar S.A."/>
            <person name="Yang D."/>
            <person name="Bader C.D."/>
            <person name="Teijaro C.N."/>
            <person name="Fluegel L."/>
            <person name="Davis C.M."/>
            <person name="Simpson J.R."/>
            <person name="Lauterbach L."/>
            <person name="Steele A.D."/>
            <person name="Gui C."/>
            <person name="Meng S."/>
            <person name="Li G."/>
            <person name="Viehrig K."/>
            <person name="Ye F."/>
            <person name="Su P."/>
            <person name="Kiefer A.F."/>
            <person name="Nichols A."/>
            <person name="Cepeda A.J."/>
            <person name="Yan W."/>
            <person name="Fan B."/>
            <person name="Jiang Y."/>
            <person name="Adhikari A."/>
            <person name="Zheng C.-J."/>
            <person name="Schuster L."/>
            <person name="Cowan T.M."/>
            <person name="Smanski M.J."/>
            <person name="Chevrette M.G."/>
            <person name="De Carvalho L.P.S."/>
            <person name="Shen B."/>
        </authorList>
    </citation>
    <scope>NUCLEOTIDE SEQUENCE [LARGE SCALE GENOMIC DNA]</scope>
    <source>
        <strain evidence="2 3">NPDC003029</strain>
    </source>
</reference>
<dbReference type="EMBL" id="JBIAPK010000003">
    <property type="protein sequence ID" value="MFF3339524.1"/>
    <property type="molecule type" value="Genomic_DNA"/>
</dbReference>
<feature type="domain" description="A-factor biosynthesis hotdog" evidence="1">
    <location>
        <begin position="21"/>
        <end position="155"/>
    </location>
</feature>
<keyword evidence="3" id="KW-1185">Reference proteome</keyword>